<dbReference type="InterPro" id="IPR016161">
    <property type="entry name" value="Ald_DH/histidinol_DH"/>
</dbReference>
<dbReference type="InterPro" id="IPR029510">
    <property type="entry name" value="Ald_DH_CS_GLU"/>
</dbReference>
<dbReference type="InterPro" id="IPR016163">
    <property type="entry name" value="Ald_DH_C"/>
</dbReference>
<evidence type="ECO:0000256" key="1">
    <source>
        <dbReference type="ARBA" id="ARBA00023002"/>
    </source>
</evidence>
<organism evidence="5 6">
    <name type="scientific">Polaromonas aquatica</name>
    <dbReference type="NCBI Taxonomy" id="332657"/>
    <lineage>
        <taxon>Bacteria</taxon>
        <taxon>Pseudomonadati</taxon>
        <taxon>Pseudomonadota</taxon>
        <taxon>Betaproteobacteria</taxon>
        <taxon>Burkholderiales</taxon>
        <taxon>Comamonadaceae</taxon>
        <taxon>Polaromonas</taxon>
    </lineage>
</organism>
<proteinExistence type="inferred from homology"/>
<protein>
    <submittedName>
        <fullName evidence="5">Aldehyde dehydrogenase family protein</fullName>
    </submittedName>
</protein>
<dbReference type="Gene3D" id="3.40.605.10">
    <property type="entry name" value="Aldehyde Dehydrogenase, Chain A, domain 1"/>
    <property type="match status" value="1"/>
</dbReference>
<reference evidence="6" key="1">
    <citation type="journal article" date="2019" name="Int. J. Syst. Evol. Microbiol.">
        <title>The Global Catalogue of Microorganisms (GCM) 10K type strain sequencing project: providing services to taxonomists for standard genome sequencing and annotation.</title>
        <authorList>
            <consortium name="The Broad Institute Genomics Platform"/>
            <consortium name="The Broad Institute Genome Sequencing Center for Infectious Disease"/>
            <person name="Wu L."/>
            <person name="Ma J."/>
        </authorList>
    </citation>
    <scope>NUCLEOTIDE SEQUENCE [LARGE SCALE GENOMIC DNA]</scope>
    <source>
        <strain evidence="6">CCUG 39402</strain>
    </source>
</reference>
<dbReference type="InterPro" id="IPR016162">
    <property type="entry name" value="Ald_DH_N"/>
</dbReference>
<comment type="similarity">
    <text evidence="3">Belongs to the aldehyde dehydrogenase family.</text>
</comment>
<dbReference type="Pfam" id="PF00171">
    <property type="entry name" value="Aldedh"/>
    <property type="match status" value="1"/>
</dbReference>
<feature type="domain" description="Aldehyde dehydrogenase" evidence="4">
    <location>
        <begin position="35"/>
        <end position="487"/>
    </location>
</feature>
<dbReference type="Gene3D" id="3.40.309.10">
    <property type="entry name" value="Aldehyde Dehydrogenase, Chain A, domain 2"/>
    <property type="match status" value="1"/>
</dbReference>
<dbReference type="Proteomes" id="UP001596270">
    <property type="component" value="Unassembled WGS sequence"/>
</dbReference>
<evidence type="ECO:0000256" key="3">
    <source>
        <dbReference type="RuleBase" id="RU003345"/>
    </source>
</evidence>
<dbReference type="PROSITE" id="PS00687">
    <property type="entry name" value="ALDEHYDE_DEHYDR_GLU"/>
    <property type="match status" value="1"/>
</dbReference>
<gene>
    <name evidence="5" type="ORF">ACFQND_10360</name>
</gene>
<dbReference type="InterPro" id="IPR015590">
    <property type="entry name" value="Aldehyde_DH_dom"/>
</dbReference>
<evidence type="ECO:0000313" key="5">
    <source>
        <dbReference type="EMBL" id="MFC6281635.1"/>
    </source>
</evidence>
<keyword evidence="1 3" id="KW-0560">Oxidoreductase</keyword>
<evidence type="ECO:0000313" key="6">
    <source>
        <dbReference type="Proteomes" id="UP001596270"/>
    </source>
</evidence>
<evidence type="ECO:0000256" key="2">
    <source>
        <dbReference type="PROSITE-ProRule" id="PRU10007"/>
    </source>
</evidence>
<name>A0ABW1TWA8_9BURK</name>
<comment type="caution">
    <text evidence="5">The sequence shown here is derived from an EMBL/GenBank/DDBJ whole genome shotgun (WGS) entry which is preliminary data.</text>
</comment>
<dbReference type="SUPFAM" id="SSF53720">
    <property type="entry name" value="ALDH-like"/>
    <property type="match status" value="1"/>
</dbReference>
<dbReference type="EMBL" id="JBHSRS010000018">
    <property type="protein sequence ID" value="MFC6281635.1"/>
    <property type="molecule type" value="Genomic_DNA"/>
</dbReference>
<evidence type="ECO:0000259" key="4">
    <source>
        <dbReference type="Pfam" id="PF00171"/>
    </source>
</evidence>
<keyword evidence="6" id="KW-1185">Reference proteome</keyword>
<dbReference type="RefSeq" id="WP_371437247.1">
    <property type="nucleotide sequence ID" value="NZ_JBHSRS010000018.1"/>
</dbReference>
<dbReference type="PANTHER" id="PTHR11699">
    <property type="entry name" value="ALDEHYDE DEHYDROGENASE-RELATED"/>
    <property type="match status" value="1"/>
</dbReference>
<sequence>MTIESKALGPQTAAIPQNDGLFYAGGWHAPVAGGYLEITEPGSGRRLGRAPVATSADADLAVAAAKKGFAVWRDTPPLERARVLKGIAAKLRLHADELALLDAADCGNPVKEMAADVMVAAALFEFFAGLVTELKGASIPMGPNAVNFSVREPLGVVARIVAFNHPFMFAAGKMAAPLAAGNAIIIKPPEQAPLSALRLAEIIGGMLPPGVLSILPGGREIGTALVAHKDVAMIGLVGSVPTGRAVMKLAAERLKPVLLELGGKNALIAYPDVDPGEVAAGIVAGMNFTWCGQSCGSTSRAFVHADIYDEVVALVKQQCAQYVPGLPTDYATSMGAIISREQHEKVLGFIASAKAEGATLVCGGKVPDAPELAGGFYVEPTVFADVKQNMRIASEEIFGPVLSILKWSDEGSMMDEVNGVDYGLTCAIWTNDLEKAHRSAQRVQAGFVWINEVGKHFLGAPFGGVKQSGIGREECLAELLAFTSEKNIHISLRRVARKS</sequence>
<feature type="active site" evidence="2">
    <location>
        <position position="260"/>
    </location>
</feature>
<accession>A0ABW1TWA8</accession>